<dbReference type="PROSITE" id="PS00639">
    <property type="entry name" value="THIOL_PROTEASE_HIS"/>
    <property type="match status" value="1"/>
</dbReference>
<keyword evidence="10" id="KW-1133">Transmembrane helix</keyword>
<keyword evidence="6" id="KW-0732">Signal</keyword>
<dbReference type="PANTHER" id="PTHR12411">
    <property type="entry name" value="CYSTEINE PROTEASE FAMILY C1-RELATED"/>
    <property type="match status" value="1"/>
</dbReference>
<dbReference type="GO" id="GO:0006508">
    <property type="term" value="P:proteolysis"/>
    <property type="evidence" value="ECO:0007669"/>
    <property type="project" value="UniProtKB-KW"/>
</dbReference>
<dbReference type="CDD" id="cd02620">
    <property type="entry name" value="Peptidase_C1A_CathepsinB"/>
    <property type="match status" value="1"/>
</dbReference>
<dbReference type="PRINTS" id="PR00705">
    <property type="entry name" value="PAPAIN"/>
</dbReference>
<evidence type="ECO:0000259" key="11">
    <source>
        <dbReference type="SMART" id="SM00645"/>
    </source>
</evidence>
<evidence type="ECO:0000313" key="12">
    <source>
        <dbReference type="Ensembl" id="ENSEBUP00000013236.1"/>
    </source>
</evidence>
<comment type="similarity">
    <text evidence="2">Belongs to the peptidase C1 family.</text>
</comment>
<dbReference type="PROSITE" id="PS00139">
    <property type="entry name" value="THIOL_PROTEASE_CYS"/>
    <property type="match status" value="1"/>
</dbReference>
<proteinExistence type="inferred from homology"/>
<dbReference type="Pfam" id="PF00112">
    <property type="entry name" value="Peptidase_C1"/>
    <property type="match status" value="1"/>
</dbReference>
<name>A0A8C4QD32_EPTBU</name>
<accession>A0A8C4QD32</accession>
<reference evidence="12" key="1">
    <citation type="submission" date="2025-08" db="UniProtKB">
        <authorList>
            <consortium name="Ensembl"/>
        </authorList>
    </citation>
    <scope>IDENTIFICATION</scope>
</reference>
<evidence type="ECO:0000256" key="2">
    <source>
        <dbReference type="ARBA" id="ARBA00008455"/>
    </source>
</evidence>
<evidence type="ECO:0000256" key="8">
    <source>
        <dbReference type="ARBA" id="ARBA00022807"/>
    </source>
</evidence>
<evidence type="ECO:0000256" key="1">
    <source>
        <dbReference type="ARBA" id="ARBA00001754"/>
    </source>
</evidence>
<dbReference type="PROSITE" id="PS00640">
    <property type="entry name" value="THIOL_PROTEASE_ASN"/>
    <property type="match status" value="1"/>
</dbReference>
<dbReference type="SUPFAM" id="SSF54001">
    <property type="entry name" value="Cysteine proteinases"/>
    <property type="match status" value="1"/>
</dbReference>
<dbReference type="EC" id="3.4.22.1" evidence="3"/>
<protein>
    <recommendedName>
        <fullName evidence="4">Cathepsin B</fullName>
        <ecNumber evidence="3">3.4.22.1</ecNumber>
    </recommendedName>
</protein>
<evidence type="ECO:0000256" key="3">
    <source>
        <dbReference type="ARBA" id="ARBA00012537"/>
    </source>
</evidence>
<dbReference type="InterPro" id="IPR025661">
    <property type="entry name" value="Pept_asp_AS"/>
</dbReference>
<dbReference type="Ensembl" id="ENSEBUT00000013811.1">
    <property type="protein sequence ID" value="ENSEBUP00000013236.1"/>
    <property type="gene ID" value="ENSEBUG00000008362.1"/>
</dbReference>
<keyword evidence="10" id="KW-0812">Transmembrane</keyword>
<evidence type="ECO:0000256" key="9">
    <source>
        <dbReference type="ARBA" id="ARBA00023157"/>
    </source>
</evidence>
<dbReference type="FunFam" id="3.90.70.10:FF:000222">
    <property type="entry name" value="Cathepsin B"/>
    <property type="match status" value="1"/>
</dbReference>
<feature type="transmembrane region" description="Helical" evidence="10">
    <location>
        <begin position="39"/>
        <end position="58"/>
    </location>
</feature>
<dbReference type="AlphaFoldDB" id="A0A8C4QD32"/>
<dbReference type="InterPro" id="IPR013128">
    <property type="entry name" value="Peptidase_C1A"/>
</dbReference>
<dbReference type="InterPro" id="IPR000668">
    <property type="entry name" value="Peptidase_C1A_C"/>
</dbReference>
<dbReference type="InterPro" id="IPR025660">
    <property type="entry name" value="Pept_his_AS"/>
</dbReference>
<dbReference type="GeneTree" id="ENSGT00940000158680"/>
<keyword evidence="9" id="KW-1015">Disulfide bond</keyword>
<evidence type="ECO:0000256" key="4">
    <source>
        <dbReference type="ARBA" id="ARBA00015559"/>
    </source>
</evidence>
<dbReference type="Pfam" id="PF08127">
    <property type="entry name" value="Propeptide_C1"/>
    <property type="match status" value="1"/>
</dbReference>
<dbReference type="Proteomes" id="UP000694388">
    <property type="component" value="Unplaced"/>
</dbReference>
<dbReference type="InterPro" id="IPR000169">
    <property type="entry name" value="Pept_cys_AS"/>
</dbReference>
<comment type="catalytic activity">
    <reaction evidence="1">
        <text>Hydrolysis of proteins with broad specificity for peptide bonds. Preferentially cleaves -Arg-Arg-|-Xaa bonds in small molecule substrates (thus differing from cathepsin L). In addition to being an endopeptidase, shows peptidyl-dipeptidase activity, liberating C-terminal dipeptides.</text>
        <dbReference type="EC" id="3.4.22.1"/>
    </reaction>
</comment>
<organism evidence="12 13">
    <name type="scientific">Eptatretus burgeri</name>
    <name type="common">Inshore hagfish</name>
    <dbReference type="NCBI Taxonomy" id="7764"/>
    <lineage>
        <taxon>Eukaryota</taxon>
        <taxon>Metazoa</taxon>
        <taxon>Chordata</taxon>
        <taxon>Craniata</taxon>
        <taxon>Vertebrata</taxon>
        <taxon>Cyclostomata</taxon>
        <taxon>Myxini</taxon>
        <taxon>Myxiniformes</taxon>
        <taxon>Myxinidae</taxon>
        <taxon>Eptatretinae</taxon>
        <taxon>Eptatretus</taxon>
    </lineage>
</organism>
<dbReference type="Gene3D" id="3.90.70.10">
    <property type="entry name" value="Cysteine proteinases"/>
    <property type="match status" value="2"/>
</dbReference>
<reference evidence="12" key="2">
    <citation type="submission" date="2025-09" db="UniProtKB">
        <authorList>
            <consortium name="Ensembl"/>
        </authorList>
    </citation>
    <scope>IDENTIFICATION</scope>
</reference>
<evidence type="ECO:0000256" key="7">
    <source>
        <dbReference type="ARBA" id="ARBA00022801"/>
    </source>
</evidence>
<keyword evidence="10" id="KW-0472">Membrane</keyword>
<dbReference type="GO" id="GO:0004197">
    <property type="term" value="F:cysteine-type endopeptidase activity"/>
    <property type="evidence" value="ECO:0007669"/>
    <property type="project" value="UniProtKB-EC"/>
</dbReference>
<keyword evidence="8" id="KW-0788">Thiol protease</keyword>
<evidence type="ECO:0000256" key="6">
    <source>
        <dbReference type="ARBA" id="ARBA00022729"/>
    </source>
</evidence>
<evidence type="ECO:0000313" key="13">
    <source>
        <dbReference type="Proteomes" id="UP000694388"/>
    </source>
</evidence>
<feature type="domain" description="Peptidase C1A papain C-terminal" evidence="11">
    <location>
        <begin position="124"/>
        <end position="324"/>
    </location>
</feature>
<evidence type="ECO:0000256" key="5">
    <source>
        <dbReference type="ARBA" id="ARBA00022670"/>
    </source>
</evidence>
<dbReference type="InterPro" id="IPR038765">
    <property type="entry name" value="Papain-like_cys_pep_sf"/>
</dbReference>
<keyword evidence="5" id="KW-0645">Protease</keyword>
<dbReference type="InterPro" id="IPR012599">
    <property type="entry name" value="Propeptide_C1A"/>
</dbReference>
<keyword evidence="13" id="KW-1185">Reference proteome</keyword>
<dbReference type="SMART" id="SM00645">
    <property type="entry name" value="Pept_C1"/>
    <property type="match status" value="1"/>
</dbReference>
<sequence length="328" mass="36103">MLSISEEAAHTIFKVSGMTAVVRSRQPPRLGADIPTTMLLRRIIMMVSILPFLLLLIVQAQCIPPPPLAPLTNEMVQYVNHLNTTWKAGHNFEGVPLGYVKHLCGTILHGPRQPVRQLRFQPELPKEFDSRTAWPRCPTIREIRDQGICGSCWAFGAVESISDRFCIHSKGKVNVHIAAEDLLSCCDSCGMGCNGGFPASAWEFWTRSGLVTGGNYASKQGEKSYSISSNEEQIRTEIYLNGPVEADFSVYGDFLHYKSGVYQHVAGSLMGGHAIRLLGFGEEGGTPYWLAANSWNTDWGDGGFFKILRGHDECGIESDIVAGTPKLE</sequence>
<evidence type="ECO:0000256" key="10">
    <source>
        <dbReference type="SAM" id="Phobius"/>
    </source>
</evidence>
<keyword evidence="7" id="KW-0378">Hydrolase</keyword>